<sequence length="64" mass="7492">MNTVRLTPENVFQYIGYDIIFKTRKTHIITRIDNVSATGKTIYVKHPDLQDNLQIVSRIIYVIL</sequence>
<dbReference type="AlphaFoldDB" id="A0A6C0HAM7"/>
<accession>A0A6C0HAM7</accession>
<evidence type="ECO:0000313" key="1">
    <source>
        <dbReference type="EMBL" id="QHT77662.1"/>
    </source>
</evidence>
<name>A0A6C0HAM7_9ZZZZ</name>
<organism evidence="1">
    <name type="scientific">viral metagenome</name>
    <dbReference type="NCBI Taxonomy" id="1070528"/>
    <lineage>
        <taxon>unclassified sequences</taxon>
        <taxon>metagenomes</taxon>
        <taxon>organismal metagenomes</taxon>
    </lineage>
</organism>
<reference evidence="1" key="1">
    <citation type="journal article" date="2020" name="Nature">
        <title>Giant virus diversity and host interactions through global metagenomics.</title>
        <authorList>
            <person name="Schulz F."/>
            <person name="Roux S."/>
            <person name="Paez-Espino D."/>
            <person name="Jungbluth S."/>
            <person name="Walsh D.A."/>
            <person name="Denef V.J."/>
            <person name="McMahon K.D."/>
            <person name="Konstantinidis K.T."/>
            <person name="Eloe-Fadrosh E.A."/>
            <person name="Kyrpides N.C."/>
            <person name="Woyke T."/>
        </authorList>
    </citation>
    <scope>NUCLEOTIDE SEQUENCE</scope>
    <source>
        <strain evidence="1">GVMAG-M-3300023179-90</strain>
    </source>
</reference>
<dbReference type="EMBL" id="MN739920">
    <property type="protein sequence ID" value="QHT77662.1"/>
    <property type="molecule type" value="Genomic_DNA"/>
</dbReference>
<proteinExistence type="predicted"/>
<protein>
    <submittedName>
        <fullName evidence="1">Uncharacterized protein</fullName>
    </submittedName>
</protein>